<proteinExistence type="inferred from homology"/>
<keyword evidence="13" id="KW-0653">Protein transport</keyword>
<evidence type="ECO:0000256" key="10">
    <source>
        <dbReference type="ARBA" id="ARBA00022801"/>
    </source>
</evidence>
<feature type="region of interest" description="Disordered" evidence="18">
    <location>
        <begin position="1"/>
        <end position="25"/>
    </location>
</feature>
<dbReference type="Gene3D" id="3.40.50.300">
    <property type="entry name" value="P-loop containing nucleotide triphosphate hydrolases"/>
    <property type="match status" value="1"/>
</dbReference>
<dbReference type="InterPro" id="IPR045058">
    <property type="entry name" value="GIMA/IAN/Toc"/>
</dbReference>
<evidence type="ECO:0000256" key="6">
    <source>
        <dbReference type="ARBA" id="ARBA00022640"/>
    </source>
</evidence>
<dbReference type="InterPro" id="IPR006703">
    <property type="entry name" value="G_AIG1"/>
</dbReference>
<keyword evidence="4" id="KW-0813">Transport</keyword>
<feature type="region of interest" description="Disordered" evidence="18">
    <location>
        <begin position="282"/>
        <end position="318"/>
    </location>
</feature>
<reference evidence="20" key="1">
    <citation type="submission" date="2017-05" db="UniProtKB">
        <authorList>
            <consortium name="EnsemblMetazoa"/>
        </authorList>
    </citation>
    <scope>IDENTIFICATION</scope>
</reference>
<keyword evidence="6" id="KW-0934">Plastid</keyword>
<dbReference type="AlphaFoldDB" id="A0A1X7V2L3"/>
<dbReference type="GO" id="GO:0016787">
    <property type="term" value="F:hydrolase activity"/>
    <property type="evidence" value="ECO:0007669"/>
    <property type="project" value="UniProtKB-KW"/>
</dbReference>
<evidence type="ECO:0000256" key="4">
    <source>
        <dbReference type="ARBA" id="ARBA00022448"/>
    </source>
</evidence>
<dbReference type="SUPFAM" id="SSF52540">
    <property type="entry name" value="P-loop containing nucleoside triphosphate hydrolases"/>
    <property type="match status" value="1"/>
</dbReference>
<dbReference type="EnsemblMetazoa" id="Aqu2.1.34495_001">
    <property type="protein sequence ID" value="Aqu2.1.34495_001"/>
    <property type="gene ID" value="Aqu2.1.34495"/>
</dbReference>
<evidence type="ECO:0000256" key="5">
    <source>
        <dbReference type="ARBA" id="ARBA00022528"/>
    </source>
</evidence>
<keyword evidence="16" id="KW-0472">Membrane</keyword>
<dbReference type="GO" id="GO:0015031">
    <property type="term" value="P:protein transport"/>
    <property type="evidence" value="ECO:0007669"/>
    <property type="project" value="UniProtKB-KW"/>
</dbReference>
<evidence type="ECO:0000256" key="7">
    <source>
        <dbReference type="ARBA" id="ARBA00022692"/>
    </source>
</evidence>
<evidence type="ECO:0000259" key="19">
    <source>
        <dbReference type="Pfam" id="PF04548"/>
    </source>
</evidence>
<comment type="cofactor">
    <cofactor evidence="1">
        <name>Mg(2+)</name>
        <dbReference type="ChEBI" id="CHEBI:18420"/>
    </cofactor>
</comment>
<feature type="domain" description="AIG1-type G" evidence="19">
    <location>
        <begin position="48"/>
        <end position="197"/>
    </location>
</feature>
<protein>
    <recommendedName>
        <fullName evidence="19">AIG1-type G domain-containing protein</fullName>
    </recommendedName>
</protein>
<keyword evidence="14" id="KW-1133">Transmembrane helix</keyword>
<dbReference type="GO" id="GO:0005525">
    <property type="term" value="F:GTP binding"/>
    <property type="evidence" value="ECO:0007669"/>
    <property type="project" value="UniProtKB-KW"/>
</dbReference>
<dbReference type="GO" id="GO:0016020">
    <property type="term" value="C:membrane"/>
    <property type="evidence" value="ECO:0007669"/>
    <property type="project" value="UniProtKB-SubCell"/>
</dbReference>
<dbReference type="InterPro" id="IPR027417">
    <property type="entry name" value="P-loop_NTPase"/>
</dbReference>
<dbReference type="PANTHER" id="PTHR10903:SF135">
    <property type="entry name" value="TRANSLOCASE OF CHLOROPLAST 120, CHLOROPLASTIC-RELATED"/>
    <property type="match status" value="1"/>
</dbReference>
<dbReference type="Pfam" id="PF04548">
    <property type="entry name" value="AIG1"/>
    <property type="match status" value="1"/>
</dbReference>
<keyword evidence="11" id="KW-1002">Plastid outer membrane</keyword>
<keyword evidence="12" id="KW-0460">Magnesium</keyword>
<evidence type="ECO:0000256" key="18">
    <source>
        <dbReference type="SAM" id="MobiDB-lite"/>
    </source>
</evidence>
<keyword evidence="8" id="KW-0479">Metal-binding</keyword>
<dbReference type="InParanoid" id="A0A1X7V2L3"/>
<evidence type="ECO:0000256" key="3">
    <source>
        <dbReference type="ARBA" id="ARBA00008535"/>
    </source>
</evidence>
<feature type="compositionally biased region" description="Polar residues" evidence="18">
    <location>
        <begin position="13"/>
        <end position="23"/>
    </location>
</feature>
<evidence type="ECO:0000256" key="9">
    <source>
        <dbReference type="ARBA" id="ARBA00022741"/>
    </source>
</evidence>
<dbReference type="STRING" id="400682.A0A1X7V2L3"/>
<keyword evidence="10" id="KW-0378">Hydrolase</keyword>
<evidence type="ECO:0000256" key="8">
    <source>
        <dbReference type="ARBA" id="ARBA00022723"/>
    </source>
</evidence>
<evidence type="ECO:0000256" key="11">
    <source>
        <dbReference type="ARBA" id="ARBA00022805"/>
    </source>
</evidence>
<comment type="similarity">
    <text evidence="3">Belongs to the TRAFAC class TrmE-Era-EngA-EngB-Septin-like GTPase superfamily. AIG1/Toc34/Toc159-like paraseptin GTPase family. IAN subfamily.</text>
</comment>
<evidence type="ECO:0000256" key="2">
    <source>
        <dbReference type="ARBA" id="ARBA00004167"/>
    </source>
</evidence>
<sequence length="338" mass="38244">MATQLVDPLEDITSPSEIPTQENVADVPLDDKFGKKSAKLKRKKHHVKILVMGLTGTGKSSLINSMMGNIVAVSQAGANPVQKETQYYKGEHDGIKIKVYDAPGFGDEGLSDQQILEDIFSSKNARKKGYDLILIALRMDNRFDLNTDMLSSLKQYMDRGNKWERTIMVLTFANSLLDQLENNPQQYTEEQMKIELQVQKEQFQKRFQKHTGKDDVPFVLAGKAIKRKLPTDDDWLVTLWEQSILRCRTKAKPFVKRLGIFRLLNQLRLKLRSIFFTTEEESADFNGPDGLEEGSNSEGEDEESSSSEEEGGSFDDGSLQHVEMDLVQEVNAALLPEH</sequence>
<evidence type="ECO:0000313" key="20">
    <source>
        <dbReference type="EnsemblMetazoa" id="Aqu2.1.34495_001"/>
    </source>
</evidence>
<evidence type="ECO:0000256" key="13">
    <source>
        <dbReference type="ARBA" id="ARBA00022927"/>
    </source>
</evidence>
<keyword evidence="15" id="KW-0342">GTP-binding</keyword>
<keyword evidence="7" id="KW-0812">Transmembrane</keyword>
<evidence type="ECO:0000256" key="1">
    <source>
        <dbReference type="ARBA" id="ARBA00001946"/>
    </source>
</evidence>
<dbReference type="OrthoDB" id="425923at2759"/>
<keyword evidence="9" id="KW-0547">Nucleotide-binding</keyword>
<keyword evidence="5" id="KW-0150">Chloroplast</keyword>
<name>A0A1X7V2L3_AMPQE</name>
<dbReference type="GO" id="GO:0046872">
    <property type="term" value="F:metal ion binding"/>
    <property type="evidence" value="ECO:0007669"/>
    <property type="project" value="UniProtKB-KW"/>
</dbReference>
<accession>A0A1X7V2L3</accession>
<evidence type="ECO:0000256" key="12">
    <source>
        <dbReference type="ARBA" id="ARBA00022842"/>
    </source>
</evidence>
<evidence type="ECO:0000256" key="17">
    <source>
        <dbReference type="ARBA" id="ARBA00024013"/>
    </source>
</evidence>
<evidence type="ECO:0000256" key="16">
    <source>
        <dbReference type="ARBA" id="ARBA00023136"/>
    </source>
</evidence>
<feature type="compositionally biased region" description="Acidic residues" evidence="18">
    <location>
        <begin position="298"/>
        <end position="313"/>
    </location>
</feature>
<dbReference type="PANTHER" id="PTHR10903">
    <property type="entry name" value="GTPASE, IMAP FAMILY MEMBER-RELATED"/>
    <property type="match status" value="1"/>
</dbReference>
<evidence type="ECO:0000256" key="14">
    <source>
        <dbReference type="ARBA" id="ARBA00022989"/>
    </source>
</evidence>
<evidence type="ECO:0000256" key="15">
    <source>
        <dbReference type="ARBA" id="ARBA00023134"/>
    </source>
</evidence>
<organism evidence="20">
    <name type="scientific">Amphimedon queenslandica</name>
    <name type="common">Sponge</name>
    <dbReference type="NCBI Taxonomy" id="400682"/>
    <lineage>
        <taxon>Eukaryota</taxon>
        <taxon>Metazoa</taxon>
        <taxon>Porifera</taxon>
        <taxon>Demospongiae</taxon>
        <taxon>Heteroscleromorpha</taxon>
        <taxon>Haplosclerida</taxon>
        <taxon>Niphatidae</taxon>
        <taxon>Amphimedon</taxon>
    </lineage>
</organism>
<comment type="subcellular location">
    <subcellularLocation>
        <location evidence="2">Membrane</location>
        <topology evidence="2">Single-pass membrane protein</topology>
    </subcellularLocation>
    <subcellularLocation>
        <location evidence="17">Plastid</location>
        <location evidence="17">Chloroplast outer membrane</location>
    </subcellularLocation>
</comment>